<organism evidence="1 2">
    <name type="scientific">Martelella alba</name>
    <dbReference type="NCBI Taxonomy" id="2590451"/>
    <lineage>
        <taxon>Bacteria</taxon>
        <taxon>Pseudomonadati</taxon>
        <taxon>Pseudomonadota</taxon>
        <taxon>Alphaproteobacteria</taxon>
        <taxon>Hyphomicrobiales</taxon>
        <taxon>Aurantimonadaceae</taxon>
        <taxon>Martelella</taxon>
    </lineage>
</organism>
<dbReference type="NCBIfam" id="TIGR03412">
    <property type="entry name" value="iscX_yfhJ"/>
    <property type="match status" value="1"/>
</dbReference>
<evidence type="ECO:0000313" key="1">
    <source>
        <dbReference type="EMBL" id="TKI06748.1"/>
    </source>
</evidence>
<evidence type="ECO:0000313" key="2">
    <source>
        <dbReference type="Proteomes" id="UP000305202"/>
    </source>
</evidence>
<proteinExistence type="predicted"/>
<dbReference type="PIRSF" id="PIRSF039003">
    <property type="entry name" value="IscX"/>
    <property type="match status" value="1"/>
</dbReference>
<dbReference type="PANTHER" id="PTHR37532:SF1">
    <property type="entry name" value="PROTEIN ISCX"/>
    <property type="match status" value="1"/>
</dbReference>
<gene>
    <name evidence="1" type="primary">iscX</name>
    <name evidence="1" type="ORF">FCN80_09140</name>
</gene>
<dbReference type="Pfam" id="PF04384">
    <property type="entry name" value="Fe-S_assembly"/>
    <property type="match status" value="1"/>
</dbReference>
<sequence length="66" mass="7750">MSLKWTDSRAIGEALYDRFPDIHPQSVRFTDLHRWICELDDFDDDPQASSEKILEAILLVWLDEAD</sequence>
<dbReference type="Proteomes" id="UP000305202">
    <property type="component" value="Unassembled WGS sequence"/>
</dbReference>
<dbReference type="Gene3D" id="1.10.10.600">
    <property type="entry name" value="IscX-like"/>
    <property type="match status" value="1"/>
</dbReference>
<keyword evidence="2" id="KW-1185">Reference proteome</keyword>
<dbReference type="InterPro" id="IPR007479">
    <property type="entry name" value="ISC_FeS_clus_asmbl_IscsX"/>
</dbReference>
<comment type="caution">
    <text evidence="1">The sequence shown here is derived from an EMBL/GenBank/DDBJ whole genome shotgun (WGS) entry which is preliminary data.</text>
</comment>
<dbReference type="InterPro" id="IPR036762">
    <property type="entry name" value="IscX-like_sf"/>
</dbReference>
<dbReference type="EMBL" id="SZPQ01000010">
    <property type="protein sequence ID" value="TKI06748.1"/>
    <property type="molecule type" value="Genomic_DNA"/>
</dbReference>
<dbReference type="SUPFAM" id="SSF140319">
    <property type="entry name" value="IscX-like"/>
    <property type="match status" value="1"/>
</dbReference>
<dbReference type="RefSeq" id="WP_136989853.1">
    <property type="nucleotide sequence ID" value="NZ_SZPQ01000010.1"/>
</dbReference>
<dbReference type="PANTHER" id="PTHR37532">
    <property type="entry name" value="PROTEIN ISCX"/>
    <property type="match status" value="1"/>
</dbReference>
<reference evidence="1 2" key="1">
    <citation type="submission" date="2019-04" db="EMBL/GenBank/DDBJ databases">
        <authorList>
            <person name="Li M."/>
            <person name="Gao C."/>
        </authorList>
    </citation>
    <scope>NUCLEOTIDE SEQUENCE [LARGE SCALE GENOMIC DNA]</scope>
    <source>
        <strain evidence="1 2">BGMRC 2031</strain>
    </source>
</reference>
<accession>A0ABY2SM79</accession>
<protein>
    <submittedName>
        <fullName evidence="1">Fe-S cluster assembly protein IscX</fullName>
    </submittedName>
</protein>
<name>A0ABY2SM79_9HYPH</name>